<name>A0AAD3U022_9TREE</name>
<feature type="region of interest" description="Disordered" evidence="1">
    <location>
        <begin position="358"/>
        <end position="377"/>
    </location>
</feature>
<keyword evidence="3" id="KW-1185">Reference proteome</keyword>
<organism evidence="2 3">
    <name type="scientific">Cutaneotrichosporon spelunceum</name>
    <dbReference type="NCBI Taxonomy" id="1672016"/>
    <lineage>
        <taxon>Eukaryota</taxon>
        <taxon>Fungi</taxon>
        <taxon>Dikarya</taxon>
        <taxon>Basidiomycota</taxon>
        <taxon>Agaricomycotina</taxon>
        <taxon>Tremellomycetes</taxon>
        <taxon>Trichosporonales</taxon>
        <taxon>Trichosporonaceae</taxon>
        <taxon>Cutaneotrichosporon</taxon>
    </lineage>
</organism>
<sequence>MLRNTSLVRSASVCLAAAPTLQAPPLERTFPIVVARLSSSDPAAKTTLARYQPTTSIVVTGQASLSSPPSIPEGDHESLSFHSRQVSSLVLIEMARRLAEAEGIANFFPKHLAEKNEVLIKAEAKASATSLFIGSQGCQEWQVENEALKDQLEPAEGPVAAQFRDMYTASSAACSRWASAQLKYKEALPKQALSTLDSTQVTLAERTDQLATTTLELRSDTLHMTKEALRTTKSAVKHTRAELAHVDSQLGDSLANLTLKTQECSYYADQVTGRTQAQQSLLCQNDYLRLRRSRMESSGGEAAVEHAADNGGSRTDAMACDESSNGNSQFAHNLSNDQLASAYPTGCHCDLPLRRRRRRTSNAHGQCSGRPRAVEAS</sequence>
<evidence type="ECO:0000313" key="3">
    <source>
        <dbReference type="Proteomes" id="UP001222932"/>
    </source>
</evidence>
<accession>A0AAD3U022</accession>
<evidence type="ECO:0000256" key="1">
    <source>
        <dbReference type="SAM" id="MobiDB-lite"/>
    </source>
</evidence>
<dbReference type="Proteomes" id="UP001222932">
    <property type="component" value="Unassembled WGS sequence"/>
</dbReference>
<gene>
    <name evidence="2" type="ORF">CspeluHIS016_0902750</name>
</gene>
<dbReference type="AlphaFoldDB" id="A0AAD3U022"/>
<reference evidence="2" key="2">
    <citation type="submission" date="2023-06" db="EMBL/GenBank/DDBJ databases">
        <authorList>
            <person name="Kobayashi Y."/>
            <person name="Kayamori A."/>
            <person name="Aoki K."/>
            <person name="Shiwa Y."/>
            <person name="Fujita N."/>
            <person name="Sugita T."/>
            <person name="Iwasaki W."/>
            <person name="Tanaka N."/>
            <person name="Takashima M."/>
        </authorList>
    </citation>
    <scope>NUCLEOTIDE SEQUENCE</scope>
    <source>
        <strain evidence="2">HIS016</strain>
    </source>
</reference>
<evidence type="ECO:0000313" key="2">
    <source>
        <dbReference type="EMBL" id="GMK60058.1"/>
    </source>
</evidence>
<feature type="region of interest" description="Disordered" evidence="1">
    <location>
        <begin position="296"/>
        <end position="324"/>
    </location>
</feature>
<protein>
    <submittedName>
        <fullName evidence="2">Uncharacterized protein</fullName>
    </submittedName>
</protein>
<dbReference type="EMBL" id="BTCM01000009">
    <property type="protein sequence ID" value="GMK60058.1"/>
    <property type="molecule type" value="Genomic_DNA"/>
</dbReference>
<proteinExistence type="predicted"/>
<comment type="caution">
    <text evidence="2">The sequence shown here is derived from an EMBL/GenBank/DDBJ whole genome shotgun (WGS) entry which is preliminary data.</text>
</comment>
<reference evidence="2" key="1">
    <citation type="journal article" date="2023" name="BMC Genomics">
        <title>Chromosome-level genome assemblies of Cutaneotrichosporon spp. (Trichosporonales, Basidiomycota) reveal imbalanced evolution between nucleotide sequences and chromosome synteny.</title>
        <authorList>
            <person name="Kobayashi Y."/>
            <person name="Kayamori A."/>
            <person name="Aoki K."/>
            <person name="Shiwa Y."/>
            <person name="Matsutani M."/>
            <person name="Fujita N."/>
            <person name="Sugita T."/>
            <person name="Iwasaki W."/>
            <person name="Tanaka N."/>
            <person name="Takashima M."/>
        </authorList>
    </citation>
    <scope>NUCLEOTIDE SEQUENCE</scope>
    <source>
        <strain evidence="2">HIS016</strain>
    </source>
</reference>